<dbReference type="FunFam" id="3.40.50.720:FF:000642">
    <property type="entry name" value="Short-chain dehydrogenase/reductase SDR"/>
    <property type="match status" value="1"/>
</dbReference>
<dbReference type="InterPro" id="IPR002347">
    <property type="entry name" value="SDR_fam"/>
</dbReference>
<dbReference type="PRINTS" id="PR00081">
    <property type="entry name" value="GDHRDH"/>
</dbReference>
<proteinExistence type="inferred from homology"/>
<sequence length="351" mass="35922">MGIGCPVSWRRREGSVVRTTAKRQTNPVYSNIGASPNVIVNVAVRVNAMQPIPIQSALGGKRGARPRVAAPSGGIAARGGAVSGPPSDEELSMDLGIAGRTALVCAASKGLGRGCAQALAAEGVDLVIVARTADTLQATAQAIRASTGVSVSAIACDITTEAGRAAALAACPQPDILVNNAGGPPPGDFRDFTHEDWIRALEANMLTPIELIKATIDGMIARGFGRIVNITSSSVKAPIDVLGLSNGARAGLTGFVAGVARKVAQHNVTINNLLPGQFATDRLLHTLDAQAAAQGIDPVAFRRQREKAVPAGRFGDSAEFGAACAFLCSAHASYITGQNLLIDGGAYPGTF</sequence>
<name>E5ASX5_MYCRK</name>
<dbReference type="SUPFAM" id="SSF51735">
    <property type="entry name" value="NAD(P)-binding Rossmann-fold domains"/>
    <property type="match status" value="1"/>
</dbReference>
<dbReference type="InterPro" id="IPR050259">
    <property type="entry name" value="SDR"/>
</dbReference>
<keyword evidence="3" id="KW-0560">Oxidoreductase</keyword>
<evidence type="ECO:0000313" key="3">
    <source>
        <dbReference type="EMBL" id="CBW75707.1"/>
    </source>
</evidence>
<evidence type="ECO:0000256" key="2">
    <source>
        <dbReference type="SAM" id="MobiDB-lite"/>
    </source>
</evidence>
<dbReference type="Gene3D" id="3.40.50.720">
    <property type="entry name" value="NAD(P)-binding Rossmann-like Domain"/>
    <property type="match status" value="1"/>
</dbReference>
<dbReference type="EC" id="1.-.-.-" evidence="3"/>
<dbReference type="Proteomes" id="UP000007437">
    <property type="component" value="Chromosome"/>
</dbReference>
<accession>E5ASX5</accession>
<dbReference type="InterPro" id="IPR036291">
    <property type="entry name" value="NAD(P)-bd_dom_sf"/>
</dbReference>
<dbReference type="EMBL" id="FR687359">
    <property type="protein sequence ID" value="CBW75707.1"/>
    <property type="molecule type" value="Genomic_DNA"/>
</dbReference>
<dbReference type="STRING" id="882378.RBRH_02491"/>
<organism evidence="3 4">
    <name type="scientific">Mycetohabitans rhizoxinica (strain DSM 19002 / CIP 109453 / HKI 454)</name>
    <name type="common">Paraburkholderia rhizoxinica</name>
    <dbReference type="NCBI Taxonomy" id="882378"/>
    <lineage>
        <taxon>Bacteria</taxon>
        <taxon>Pseudomonadati</taxon>
        <taxon>Pseudomonadota</taxon>
        <taxon>Betaproteobacteria</taxon>
        <taxon>Burkholderiales</taxon>
        <taxon>Burkholderiaceae</taxon>
        <taxon>Mycetohabitans</taxon>
    </lineage>
</organism>
<dbReference type="HOGENOM" id="CLU_010194_1_2_4"/>
<protein>
    <submittedName>
        <fullName evidence="3">Short chain dehydrogenase</fullName>
        <ecNumber evidence="3">1.-.-.-</ecNumber>
    </submittedName>
</protein>
<dbReference type="eggNOG" id="COG1028">
    <property type="taxonomic scope" value="Bacteria"/>
</dbReference>
<dbReference type="Pfam" id="PF13561">
    <property type="entry name" value="adh_short_C2"/>
    <property type="match status" value="1"/>
</dbReference>
<dbReference type="GO" id="GO:0016491">
    <property type="term" value="F:oxidoreductase activity"/>
    <property type="evidence" value="ECO:0007669"/>
    <property type="project" value="UniProtKB-KW"/>
</dbReference>
<reference evidence="3 4" key="1">
    <citation type="journal article" date="2011" name="J. Bacteriol.">
        <title>Complete genome sequence of Burkholderia rhizoxinica, an endosymbiont of Rhizopus microsporus.</title>
        <authorList>
            <person name="Lackner G."/>
            <person name="Moebius N."/>
            <person name="Partida-Martinez L."/>
            <person name="Hertweck C."/>
        </authorList>
    </citation>
    <scope>NUCLEOTIDE SEQUENCE [LARGE SCALE GENOMIC DNA]</scope>
    <source>
        <strain evidence="4">DSM 19002 / CIP 109453 / HKI 454</strain>
    </source>
</reference>
<dbReference type="AlphaFoldDB" id="E5ASX5"/>
<gene>
    <name evidence="3" type="ordered locus">RBRH_02491</name>
</gene>
<dbReference type="CDD" id="cd05344">
    <property type="entry name" value="BKR_like_SDR_like"/>
    <property type="match status" value="1"/>
</dbReference>
<dbReference type="PANTHER" id="PTHR42879:SF6">
    <property type="entry name" value="NADPH-DEPENDENT REDUCTASE BACG"/>
    <property type="match status" value="1"/>
</dbReference>
<comment type="similarity">
    <text evidence="1">Belongs to the short-chain dehydrogenases/reductases (SDR) family.</text>
</comment>
<evidence type="ECO:0000256" key="1">
    <source>
        <dbReference type="ARBA" id="ARBA00006484"/>
    </source>
</evidence>
<feature type="region of interest" description="Disordered" evidence="2">
    <location>
        <begin position="61"/>
        <end position="88"/>
    </location>
</feature>
<dbReference type="KEGG" id="brh:RBRH_02491"/>
<dbReference type="PANTHER" id="PTHR42879">
    <property type="entry name" value="3-OXOACYL-(ACYL-CARRIER-PROTEIN) REDUCTASE"/>
    <property type="match status" value="1"/>
</dbReference>
<evidence type="ECO:0000313" key="4">
    <source>
        <dbReference type="Proteomes" id="UP000007437"/>
    </source>
</evidence>